<dbReference type="AlphaFoldDB" id="A0A482YFU4"/>
<name>A0A482YFU4_9EURY</name>
<sequence>MKSAIMASFPMEIDQFASENAIMETDAPFQLENSYTLDIAVDGSVQAKAGSMIAFTGDLSFTGKSSAEGGITGFIKQAATSEGTPVMSVEGQGHAYLADSEKKVQLLELDSDDSITVNGEDILAFDPNVSYEISSMDTLAGAFAGGFTNVYLEGPGYVAITTHGDPIVLEPPVSTDPSATVAWSGTSPNVQVNKNLSDMIGQESGERFQMEFDGDTGYVVVQPYEEHAGES</sequence>
<protein>
    <submittedName>
        <fullName evidence="1">Uncharacterized protein (AIM24 family)</fullName>
    </submittedName>
</protein>
<organism evidence="1 2">
    <name type="scientific">Natrinema hispanicum</name>
    <dbReference type="NCBI Taxonomy" id="392421"/>
    <lineage>
        <taxon>Archaea</taxon>
        <taxon>Methanobacteriati</taxon>
        <taxon>Methanobacteriota</taxon>
        <taxon>Stenosarchaea group</taxon>
        <taxon>Halobacteria</taxon>
        <taxon>Halobacteriales</taxon>
        <taxon>Natrialbaceae</taxon>
        <taxon>Natrinema</taxon>
    </lineage>
</organism>
<dbReference type="SUPFAM" id="SSF51219">
    <property type="entry name" value="TRAP-like"/>
    <property type="match status" value="1"/>
</dbReference>
<dbReference type="Proteomes" id="UP000291097">
    <property type="component" value="Unassembled WGS sequence"/>
</dbReference>
<gene>
    <name evidence="1" type="ORF">BDK88_0014</name>
</gene>
<dbReference type="InterPro" id="IPR016031">
    <property type="entry name" value="Trp_RNA-bd_attenuator-like_dom"/>
</dbReference>
<evidence type="ECO:0000313" key="1">
    <source>
        <dbReference type="EMBL" id="RZV12598.1"/>
    </source>
</evidence>
<evidence type="ECO:0000313" key="2">
    <source>
        <dbReference type="Proteomes" id="UP000291097"/>
    </source>
</evidence>
<comment type="caution">
    <text evidence="1">The sequence shown here is derived from an EMBL/GenBank/DDBJ whole genome shotgun (WGS) entry which is preliminary data.</text>
</comment>
<accession>A0A482YFU4</accession>
<proteinExistence type="predicted"/>
<dbReference type="InterPro" id="IPR036983">
    <property type="entry name" value="AIM24_sf"/>
</dbReference>
<dbReference type="Pfam" id="PF01987">
    <property type="entry name" value="AIM24"/>
    <property type="match status" value="1"/>
</dbReference>
<dbReference type="PANTHER" id="PTHR38074">
    <property type="entry name" value="ALTERED INHERITANCE OF MITOCHONDRIA PROTEIN 24, MITOCHONDRIAL"/>
    <property type="match status" value="1"/>
</dbReference>
<dbReference type="Gene3D" id="3.60.160.10">
    <property type="entry name" value="Mitochondrial biogenesis AIM24"/>
    <property type="match status" value="1"/>
</dbReference>
<dbReference type="EMBL" id="SHMP01000001">
    <property type="protein sequence ID" value="RZV12598.1"/>
    <property type="molecule type" value="Genomic_DNA"/>
</dbReference>
<dbReference type="PANTHER" id="PTHR38074:SF1">
    <property type="entry name" value="ALTERED INHERITANCE OF MITOCHONDRIA PROTEIN 24, MITOCHONDRIAL"/>
    <property type="match status" value="1"/>
</dbReference>
<reference evidence="1 2" key="1">
    <citation type="submission" date="2019-02" db="EMBL/GenBank/DDBJ databases">
        <title>Genomic Encyclopedia of Archaeal and Bacterial Type Strains, Phase II (KMG-II): from individual species to whole genera.</title>
        <authorList>
            <person name="Goeker M."/>
        </authorList>
    </citation>
    <scope>NUCLEOTIDE SEQUENCE [LARGE SCALE GENOMIC DNA]</scope>
    <source>
        <strain evidence="1 2">DSM 18328</strain>
    </source>
</reference>
<dbReference type="InterPro" id="IPR002838">
    <property type="entry name" value="AIM24"/>
</dbReference>